<evidence type="ECO:0008006" key="7">
    <source>
        <dbReference type="Google" id="ProtNLM"/>
    </source>
</evidence>
<dbReference type="InterPro" id="IPR008914">
    <property type="entry name" value="PEBP"/>
</dbReference>
<organism evidence="5 6">
    <name type="scientific">Vitis vinifera</name>
    <name type="common">Grape</name>
    <dbReference type="NCBI Taxonomy" id="29760"/>
    <lineage>
        <taxon>Eukaryota</taxon>
        <taxon>Viridiplantae</taxon>
        <taxon>Streptophyta</taxon>
        <taxon>Embryophyta</taxon>
        <taxon>Tracheophyta</taxon>
        <taxon>Spermatophyta</taxon>
        <taxon>Magnoliopsida</taxon>
        <taxon>eudicotyledons</taxon>
        <taxon>Gunneridae</taxon>
        <taxon>Pentapetalae</taxon>
        <taxon>rosids</taxon>
        <taxon>Vitales</taxon>
        <taxon>Vitaceae</taxon>
        <taxon>Viteae</taxon>
        <taxon>Vitis</taxon>
    </lineage>
</organism>
<name>A0ABY9C3Q4_VITVI</name>
<proteinExistence type="inferred from homology"/>
<dbReference type="PROSITE" id="PS01220">
    <property type="entry name" value="PBP"/>
    <property type="match status" value="1"/>
</dbReference>
<dbReference type="InterPro" id="IPR001858">
    <property type="entry name" value="Phosphatidylethanolamine-bd_CS"/>
</dbReference>
<dbReference type="Gene3D" id="3.90.280.10">
    <property type="entry name" value="PEBP-like"/>
    <property type="match status" value="1"/>
</dbReference>
<sequence>MNNQKPSKRPRVLVLSSPTGSPRLSSLSLSHMARMSDPLIVGRVIGDVVDSFCSTVKMTVTYNSNKQVYNGHELFPSSVTIKPKIEVEGGDMRSFFTLIMTDPDVPGPSDPYLREHLHWIVTDIPGTTDSTFGREIVNYEMPRPNIGIHRFVFLLFKQKRRQTVNPPSSRDRFSTRNFAEENELGPPVAAVFFNAQRETAARKR</sequence>
<comment type="similarity">
    <text evidence="2">Belongs to the phosphatidylethanolamine-binding protein family.</text>
</comment>
<evidence type="ECO:0000313" key="5">
    <source>
        <dbReference type="EMBL" id="WJZ89895.1"/>
    </source>
</evidence>
<evidence type="ECO:0000256" key="2">
    <source>
        <dbReference type="ARBA" id="ARBA00007091"/>
    </source>
</evidence>
<evidence type="ECO:0000313" key="6">
    <source>
        <dbReference type="Proteomes" id="UP001227230"/>
    </source>
</evidence>
<dbReference type="Proteomes" id="UP001227230">
    <property type="component" value="Chromosome 6"/>
</dbReference>
<feature type="region of interest" description="Disordered" evidence="4">
    <location>
        <begin position="1"/>
        <end position="21"/>
    </location>
</feature>
<dbReference type="InterPro" id="IPR036610">
    <property type="entry name" value="PEBP-like_sf"/>
</dbReference>
<evidence type="ECO:0000256" key="4">
    <source>
        <dbReference type="SAM" id="MobiDB-lite"/>
    </source>
</evidence>
<dbReference type="PANTHER" id="PTHR11362">
    <property type="entry name" value="PHOSPHATIDYLETHANOLAMINE-BINDING PROTEIN"/>
    <property type="match status" value="1"/>
</dbReference>
<dbReference type="InterPro" id="IPR035810">
    <property type="entry name" value="PEBP_euk"/>
</dbReference>
<dbReference type="EMBL" id="CP126653">
    <property type="protein sequence ID" value="WJZ89895.1"/>
    <property type="molecule type" value="Genomic_DNA"/>
</dbReference>
<keyword evidence="6" id="KW-1185">Reference proteome</keyword>
<evidence type="ECO:0000256" key="1">
    <source>
        <dbReference type="ARBA" id="ARBA00004496"/>
    </source>
</evidence>
<reference evidence="5 6" key="1">
    <citation type="journal article" date="2023" name="Hortic Res">
        <title>The complete reference genome for grapevine (Vitis vinifera L.) genetics and breeding.</title>
        <authorList>
            <person name="Shi X."/>
            <person name="Cao S."/>
            <person name="Wang X."/>
            <person name="Huang S."/>
            <person name="Wang Y."/>
            <person name="Liu Z."/>
            <person name="Liu W."/>
            <person name="Leng X."/>
            <person name="Peng Y."/>
            <person name="Wang N."/>
            <person name="Wang Y."/>
            <person name="Ma Z."/>
            <person name="Xu X."/>
            <person name="Zhang F."/>
            <person name="Xue H."/>
            <person name="Zhong H."/>
            <person name="Wang Y."/>
            <person name="Zhang K."/>
            <person name="Velt A."/>
            <person name="Avia K."/>
            <person name="Holtgrawe D."/>
            <person name="Grimplet J."/>
            <person name="Matus J.T."/>
            <person name="Ware D."/>
            <person name="Wu X."/>
            <person name="Wang H."/>
            <person name="Liu C."/>
            <person name="Fang Y."/>
            <person name="Rustenholz C."/>
            <person name="Cheng Z."/>
            <person name="Xiao H."/>
            <person name="Zhou Y."/>
        </authorList>
    </citation>
    <scope>NUCLEOTIDE SEQUENCE [LARGE SCALE GENOMIC DNA]</scope>
    <source>
        <strain evidence="6">cv. Pinot noir / PN40024</strain>
        <tissue evidence="5">Leaf</tissue>
    </source>
</reference>
<gene>
    <name evidence="5" type="ORF">VitviT2T_009081</name>
</gene>
<evidence type="ECO:0000256" key="3">
    <source>
        <dbReference type="ARBA" id="ARBA00022490"/>
    </source>
</evidence>
<accession>A0ABY9C3Q4</accession>
<dbReference type="Pfam" id="PF01161">
    <property type="entry name" value="PBP"/>
    <property type="match status" value="1"/>
</dbReference>
<dbReference type="CDD" id="cd00866">
    <property type="entry name" value="PEBP_euk"/>
    <property type="match status" value="1"/>
</dbReference>
<dbReference type="SUPFAM" id="SSF49777">
    <property type="entry name" value="PEBP-like"/>
    <property type="match status" value="1"/>
</dbReference>
<feature type="compositionally biased region" description="Basic residues" evidence="4">
    <location>
        <begin position="1"/>
        <end position="11"/>
    </location>
</feature>
<protein>
    <recommendedName>
        <fullName evidence="7">CEN-like protein 2</fullName>
    </recommendedName>
</protein>
<dbReference type="PANTHER" id="PTHR11362:SF48">
    <property type="entry name" value="PROTEIN CENTRORADIALIS-LIKE"/>
    <property type="match status" value="1"/>
</dbReference>
<keyword evidence="3" id="KW-0963">Cytoplasm</keyword>
<comment type="subcellular location">
    <subcellularLocation>
        <location evidence="1">Cytoplasm</location>
    </subcellularLocation>
</comment>